<comment type="catalytic activity">
    <reaction evidence="3">
        <text>O-phospho-D-serine + H2O = D-serine + phosphate</text>
        <dbReference type="Rhea" id="RHEA:24873"/>
        <dbReference type="ChEBI" id="CHEBI:15377"/>
        <dbReference type="ChEBI" id="CHEBI:35247"/>
        <dbReference type="ChEBI" id="CHEBI:43474"/>
        <dbReference type="ChEBI" id="CHEBI:58680"/>
        <dbReference type="EC" id="3.1.3.3"/>
    </reaction>
</comment>
<reference evidence="4" key="2">
    <citation type="journal article" date="2021" name="J Anim Sci Technol">
        <title>Complete genome sequence of Paenibacillus konkukensis sp. nov. SK3146 as a potential probiotic strain.</title>
        <authorList>
            <person name="Jung H.I."/>
            <person name="Park S."/>
            <person name="Niu K.M."/>
            <person name="Lee S.W."/>
            <person name="Kothari D."/>
            <person name="Yi K.J."/>
            <person name="Kim S.K."/>
        </authorList>
    </citation>
    <scope>NUCLEOTIDE SEQUENCE</scope>
    <source>
        <strain evidence="4">SK3146</strain>
    </source>
</reference>
<organism evidence="4 5">
    <name type="scientific">Paenibacillus konkukensis</name>
    <dbReference type="NCBI Taxonomy" id="2020716"/>
    <lineage>
        <taxon>Bacteria</taxon>
        <taxon>Bacillati</taxon>
        <taxon>Bacillota</taxon>
        <taxon>Bacilli</taxon>
        <taxon>Bacillales</taxon>
        <taxon>Paenibacillaceae</taxon>
        <taxon>Paenibacillus</taxon>
    </lineage>
</organism>
<comment type="function">
    <text evidence="3">Catalyzes the last step of the phosphorylated serine biosynthetic pathway, i.e. dephosphorylation of O-phospho-L-serine to form L-serine.</text>
</comment>
<keyword evidence="5" id="KW-1185">Reference proteome</keyword>
<evidence type="ECO:0000256" key="3">
    <source>
        <dbReference type="HAMAP-Rule" id="MF_02240"/>
    </source>
</evidence>
<dbReference type="InterPro" id="IPR006439">
    <property type="entry name" value="HAD-SF_hydro_IA"/>
</dbReference>
<dbReference type="GO" id="GO:0008253">
    <property type="term" value="F:5'-nucleotidase activity"/>
    <property type="evidence" value="ECO:0007669"/>
    <property type="project" value="UniProtKB-EC"/>
</dbReference>
<dbReference type="SFLD" id="SFLDG01129">
    <property type="entry name" value="C1.5:_HAD__Beta-PGM__Phosphata"/>
    <property type="match status" value="1"/>
</dbReference>
<dbReference type="InterPro" id="IPR036412">
    <property type="entry name" value="HAD-like_sf"/>
</dbReference>
<dbReference type="RefSeq" id="WP_249861771.1">
    <property type="nucleotide sequence ID" value="NZ_CP027059.1"/>
</dbReference>
<dbReference type="InterPro" id="IPR051400">
    <property type="entry name" value="HAD-like_hydrolase"/>
</dbReference>
<dbReference type="Pfam" id="PF00702">
    <property type="entry name" value="Hydrolase"/>
    <property type="match status" value="1"/>
</dbReference>
<gene>
    <name evidence="4" type="primary">yjjG_3</name>
    <name evidence="4" type="ORF">SK3146_05506</name>
</gene>
<dbReference type="Proteomes" id="UP001057134">
    <property type="component" value="Chromosome"/>
</dbReference>
<name>A0ABY4RW28_9BACL</name>
<dbReference type="SFLD" id="SFLDS00003">
    <property type="entry name" value="Haloacid_Dehalogenase"/>
    <property type="match status" value="1"/>
</dbReference>
<evidence type="ECO:0000256" key="2">
    <source>
        <dbReference type="ARBA" id="ARBA00022842"/>
    </source>
</evidence>
<dbReference type="Gene3D" id="1.20.120.710">
    <property type="entry name" value="Haloacid dehalogenase hydrolase-like domain"/>
    <property type="match status" value="1"/>
</dbReference>
<evidence type="ECO:0000313" key="5">
    <source>
        <dbReference type="Proteomes" id="UP001057134"/>
    </source>
</evidence>
<evidence type="ECO:0000313" key="4">
    <source>
        <dbReference type="EMBL" id="UQZ86213.1"/>
    </source>
</evidence>
<comment type="cofactor">
    <cofactor evidence="3">
        <name>Mg(2+)</name>
        <dbReference type="ChEBI" id="CHEBI:18420"/>
    </cofactor>
    <cofactor evidence="3">
        <name>Co(2+)</name>
        <dbReference type="ChEBI" id="CHEBI:48828"/>
    </cofactor>
</comment>
<keyword evidence="3" id="KW-0718">Serine biosynthesis</keyword>
<dbReference type="NCBIfam" id="TIGR01509">
    <property type="entry name" value="HAD-SF-IA-v3"/>
    <property type="match status" value="1"/>
</dbReference>
<protein>
    <recommendedName>
        <fullName evidence="3">Phosphoserine phosphatase</fullName>
        <shortName evidence="3">PSP</shortName>
        <ecNumber evidence="3">3.1.3.3</ecNumber>
    </recommendedName>
</protein>
<comment type="catalytic activity">
    <reaction evidence="3">
        <text>O-phospho-L-serine + H2O = L-serine + phosphate</text>
        <dbReference type="Rhea" id="RHEA:21208"/>
        <dbReference type="ChEBI" id="CHEBI:15377"/>
        <dbReference type="ChEBI" id="CHEBI:33384"/>
        <dbReference type="ChEBI" id="CHEBI:43474"/>
        <dbReference type="ChEBI" id="CHEBI:57524"/>
        <dbReference type="EC" id="3.1.3.3"/>
    </reaction>
</comment>
<dbReference type="InterPro" id="IPR044266">
    <property type="entry name" value="PSP_YsaA"/>
</dbReference>
<reference evidence="4" key="1">
    <citation type="submission" date="2018-02" db="EMBL/GenBank/DDBJ databases">
        <authorList>
            <person name="Kim S.-K."/>
            <person name="Jung H.-I."/>
            <person name="Lee S.-W."/>
        </authorList>
    </citation>
    <scope>NUCLEOTIDE SEQUENCE</scope>
    <source>
        <strain evidence="4">SK3146</strain>
    </source>
</reference>
<comment type="similarity">
    <text evidence="3">Belongs to the HAD-like hydrolase superfamily.</text>
</comment>
<dbReference type="EC" id="3.1.3.3" evidence="3"/>
<dbReference type="EMBL" id="CP027059">
    <property type="protein sequence ID" value="UQZ86213.1"/>
    <property type="molecule type" value="Genomic_DNA"/>
</dbReference>
<dbReference type="PANTHER" id="PTHR46470:SF3">
    <property type="entry name" value="N-ACYLNEURAMINATE-9-PHOSPHATASE"/>
    <property type="match status" value="1"/>
</dbReference>
<sequence>MSKTEAIIFDLDNTLLWDERSIDEAFEAVCRSASAESGVDAMKLEQAVRLAAEELFASMEIYEWARQIEVTYLEALWGRFESELHPSLIKLKRLAPLYRQEAWTCGLRRAGVDDAELGRKLGDQFADERRNRPLVYADTFDVLNRLRGRYRLLLLTNGAPDLQQEKVDSIPGLAGCFEHIVISGTFGAGKPDPAIFKHAMGLLKLPAEQCLMVGDNPDTDIKGALEIGMPCAWINHKRRPASSGRRPTYEIGSLSALLDIV</sequence>
<dbReference type="HAMAP" id="MF_02240">
    <property type="entry name" value="PSP"/>
    <property type="match status" value="1"/>
</dbReference>
<dbReference type="PANTHER" id="PTHR46470">
    <property type="entry name" value="N-ACYLNEURAMINATE-9-PHOSPHATASE"/>
    <property type="match status" value="1"/>
</dbReference>
<dbReference type="NCBIfam" id="TIGR01549">
    <property type="entry name" value="HAD-SF-IA-v1"/>
    <property type="match status" value="1"/>
</dbReference>
<keyword evidence="2 3" id="KW-0460">Magnesium</keyword>
<proteinExistence type="inferred from homology"/>
<keyword evidence="3" id="KW-0028">Amino-acid biosynthesis</keyword>
<dbReference type="Gene3D" id="3.40.50.1000">
    <property type="entry name" value="HAD superfamily/HAD-like"/>
    <property type="match status" value="1"/>
</dbReference>
<keyword evidence="1 3" id="KW-0378">Hydrolase</keyword>
<dbReference type="InterPro" id="IPR023214">
    <property type="entry name" value="HAD_sf"/>
</dbReference>
<evidence type="ECO:0000256" key="1">
    <source>
        <dbReference type="ARBA" id="ARBA00022801"/>
    </source>
</evidence>
<comment type="pathway">
    <text evidence="3">Amino-acid biosynthesis; L-serine biosynthesis; L-serine from 3-phospho-D-glycerate: step 3/3.</text>
</comment>
<accession>A0ABY4RW28</accession>
<dbReference type="SUPFAM" id="SSF56784">
    <property type="entry name" value="HAD-like"/>
    <property type="match status" value="1"/>
</dbReference>
<keyword evidence="3" id="KW-0170">Cobalt</keyword>